<comment type="catalytic activity">
    <reaction evidence="4">
        <text>a monoacylglycerol + H2O = glycerol + a fatty acid + H(+)</text>
        <dbReference type="Rhea" id="RHEA:15245"/>
        <dbReference type="ChEBI" id="CHEBI:15377"/>
        <dbReference type="ChEBI" id="CHEBI:15378"/>
        <dbReference type="ChEBI" id="CHEBI:17408"/>
        <dbReference type="ChEBI" id="CHEBI:17754"/>
        <dbReference type="ChEBI" id="CHEBI:28868"/>
    </reaction>
</comment>
<comment type="similarity">
    <text evidence="2">Belongs to the AB hydrolase superfamily. Lipase family. Class 3 subfamily.</text>
</comment>
<sequence>MSKFEQFKNDLQYAHVNQLKAFSGGIKQMPDEGEAVPVSSKEEIMAWIDEQEKKGRIEKAKANRVTTPEEQDTPDYSNAVFAVIESAAMYLRRDGAMQKAIKAAQDNDDMGALRYLNEAQADIEEVAERLDLRFVQLCDLADVSGEKAYSGAFCGVFVSEENKFVGAAFKGTSNWKEAKEDMWAKVYEARAPILYGSKVHSGFYFGLFDTFNQGGDSVQPFALIMNGLKFYDEEYYLHVTGHSLGGAYSTFLHCELNRLVDDPQSTKVTIKDIMTFGSPRTGLKDFANKCGENMQPHQNSWRFANKWDPVPMVPPRIMTGYTHVDTGYKLYKDRQPELIPSERTNEESAVDGEPEENITTHGIAVYYTYVSRVA</sequence>
<dbReference type="InParanoid" id="A0A0H2RN03"/>
<keyword evidence="1" id="KW-1015">Disulfide bond</keyword>
<dbReference type="SUPFAM" id="SSF53474">
    <property type="entry name" value="alpha/beta-Hydrolases"/>
    <property type="match status" value="1"/>
</dbReference>
<dbReference type="OrthoDB" id="426718at2759"/>
<dbReference type="PANTHER" id="PTHR45856">
    <property type="entry name" value="ALPHA/BETA-HYDROLASES SUPERFAMILY PROTEIN"/>
    <property type="match status" value="1"/>
</dbReference>
<name>A0A0H2RN03_9AGAM</name>
<dbReference type="EMBL" id="KQ085968">
    <property type="protein sequence ID" value="KLO12952.1"/>
    <property type="molecule type" value="Genomic_DNA"/>
</dbReference>
<accession>A0A0H2RN03</accession>
<protein>
    <submittedName>
        <fullName evidence="6">Alpha/beta-hydrolase</fullName>
    </submittedName>
</protein>
<dbReference type="CDD" id="cd00519">
    <property type="entry name" value="Lipase_3"/>
    <property type="match status" value="1"/>
</dbReference>
<reference evidence="6 7" key="1">
    <citation type="submission" date="2015-04" db="EMBL/GenBank/DDBJ databases">
        <title>Complete genome sequence of Schizopora paradoxa KUC8140, a cosmopolitan wood degrader in East Asia.</title>
        <authorList>
            <consortium name="DOE Joint Genome Institute"/>
            <person name="Min B."/>
            <person name="Park H."/>
            <person name="Jang Y."/>
            <person name="Kim J.-J."/>
            <person name="Kim K.H."/>
            <person name="Pangilinan J."/>
            <person name="Lipzen A."/>
            <person name="Riley R."/>
            <person name="Grigoriev I.V."/>
            <person name="Spatafora J.W."/>
            <person name="Choi I.-G."/>
        </authorList>
    </citation>
    <scope>NUCLEOTIDE SEQUENCE [LARGE SCALE GENOMIC DNA]</scope>
    <source>
        <strain evidence="6 7">KUC8140</strain>
    </source>
</reference>
<gene>
    <name evidence="6" type="ORF">SCHPADRAFT_904680</name>
</gene>
<dbReference type="AlphaFoldDB" id="A0A0H2RN03"/>
<dbReference type="Gene3D" id="3.40.50.1820">
    <property type="entry name" value="alpha/beta hydrolase"/>
    <property type="match status" value="1"/>
</dbReference>
<dbReference type="Pfam" id="PF01764">
    <property type="entry name" value="Lipase_3"/>
    <property type="match status" value="1"/>
</dbReference>
<feature type="domain" description="Fungal lipase-type" evidence="5">
    <location>
        <begin position="168"/>
        <end position="316"/>
    </location>
</feature>
<dbReference type="GO" id="GO:0006629">
    <property type="term" value="P:lipid metabolic process"/>
    <property type="evidence" value="ECO:0007669"/>
    <property type="project" value="InterPro"/>
</dbReference>
<evidence type="ECO:0000256" key="3">
    <source>
        <dbReference type="ARBA" id="ARBA00047591"/>
    </source>
</evidence>
<organism evidence="6 7">
    <name type="scientific">Schizopora paradoxa</name>
    <dbReference type="NCBI Taxonomy" id="27342"/>
    <lineage>
        <taxon>Eukaryota</taxon>
        <taxon>Fungi</taxon>
        <taxon>Dikarya</taxon>
        <taxon>Basidiomycota</taxon>
        <taxon>Agaricomycotina</taxon>
        <taxon>Agaricomycetes</taxon>
        <taxon>Hymenochaetales</taxon>
        <taxon>Schizoporaceae</taxon>
        <taxon>Schizopora</taxon>
    </lineage>
</organism>
<evidence type="ECO:0000256" key="2">
    <source>
        <dbReference type="ARBA" id="ARBA00043996"/>
    </source>
</evidence>
<comment type="catalytic activity">
    <reaction evidence="3">
        <text>a diacylglycerol + H2O = a monoacylglycerol + a fatty acid + H(+)</text>
        <dbReference type="Rhea" id="RHEA:32731"/>
        <dbReference type="ChEBI" id="CHEBI:15377"/>
        <dbReference type="ChEBI" id="CHEBI:15378"/>
        <dbReference type="ChEBI" id="CHEBI:17408"/>
        <dbReference type="ChEBI" id="CHEBI:18035"/>
        <dbReference type="ChEBI" id="CHEBI:28868"/>
    </reaction>
</comment>
<evidence type="ECO:0000313" key="6">
    <source>
        <dbReference type="EMBL" id="KLO12952.1"/>
    </source>
</evidence>
<evidence type="ECO:0000313" key="7">
    <source>
        <dbReference type="Proteomes" id="UP000053477"/>
    </source>
</evidence>
<dbReference type="Proteomes" id="UP000053477">
    <property type="component" value="Unassembled WGS sequence"/>
</dbReference>
<dbReference type="GO" id="GO:0016787">
    <property type="term" value="F:hydrolase activity"/>
    <property type="evidence" value="ECO:0007669"/>
    <property type="project" value="UniProtKB-KW"/>
</dbReference>
<proteinExistence type="inferred from homology"/>
<dbReference type="PANTHER" id="PTHR45856:SF24">
    <property type="entry name" value="FUNGAL LIPASE-LIKE DOMAIN-CONTAINING PROTEIN"/>
    <property type="match status" value="1"/>
</dbReference>
<evidence type="ECO:0000256" key="1">
    <source>
        <dbReference type="ARBA" id="ARBA00023157"/>
    </source>
</evidence>
<keyword evidence="6" id="KW-0378">Hydrolase</keyword>
<dbReference type="InterPro" id="IPR002921">
    <property type="entry name" value="Fungal_lipase-type"/>
</dbReference>
<dbReference type="InterPro" id="IPR029058">
    <property type="entry name" value="AB_hydrolase_fold"/>
</dbReference>
<evidence type="ECO:0000256" key="4">
    <source>
        <dbReference type="ARBA" id="ARBA00048461"/>
    </source>
</evidence>
<dbReference type="InterPro" id="IPR051218">
    <property type="entry name" value="Sec_MonoDiacylglyc_Lipase"/>
</dbReference>
<keyword evidence="7" id="KW-1185">Reference proteome</keyword>
<evidence type="ECO:0000259" key="5">
    <source>
        <dbReference type="Pfam" id="PF01764"/>
    </source>
</evidence>